<accession>I1ITH6</accession>
<comment type="similarity">
    <text evidence="1 5">Belongs to the plant dirigent protein family.</text>
</comment>
<dbReference type="SUPFAM" id="SSF51101">
    <property type="entry name" value="Mannose-binding lectins"/>
    <property type="match status" value="1"/>
</dbReference>
<dbReference type="Pfam" id="PF03018">
    <property type="entry name" value="Dirigent"/>
    <property type="match status" value="1"/>
</dbReference>
<dbReference type="InterPro" id="IPR001229">
    <property type="entry name" value="Jacalin-like_lectin_dom"/>
</dbReference>
<evidence type="ECO:0000313" key="7">
    <source>
        <dbReference type="EMBL" id="KQJ91807.1"/>
    </source>
</evidence>
<dbReference type="OrthoDB" id="583353at2759"/>
<reference evidence="7 8" key="1">
    <citation type="journal article" date="2010" name="Nature">
        <title>Genome sequencing and analysis of the model grass Brachypodium distachyon.</title>
        <authorList>
            <consortium name="International Brachypodium Initiative"/>
        </authorList>
    </citation>
    <scope>NUCLEOTIDE SEQUENCE [LARGE SCALE GENOMIC DNA]</scope>
    <source>
        <strain evidence="7 8">Bd21</strain>
    </source>
</reference>
<comment type="subcellular location">
    <subcellularLocation>
        <location evidence="5">Secreted</location>
        <location evidence="5">Extracellular space</location>
        <location evidence="5">Apoplast</location>
    </subcellularLocation>
</comment>
<dbReference type="CDD" id="cd09612">
    <property type="entry name" value="Jacalin"/>
    <property type="match status" value="1"/>
</dbReference>
<feature type="domain" description="Jacalin-type lectin" evidence="6">
    <location>
        <begin position="160"/>
        <end position="302"/>
    </location>
</feature>
<evidence type="ECO:0000259" key="6">
    <source>
        <dbReference type="PROSITE" id="PS51752"/>
    </source>
</evidence>
<name>I1ITH6_BRADI</name>
<evidence type="ECO:0000256" key="2">
    <source>
        <dbReference type="ARBA" id="ARBA00011738"/>
    </source>
</evidence>
<dbReference type="GeneID" id="100826599"/>
<dbReference type="GO" id="GO:0030246">
    <property type="term" value="F:carbohydrate binding"/>
    <property type="evidence" value="ECO:0007669"/>
    <property type="project" value="UniProtKB-KW"/>
</dbReference>
<dbReference type="EMBL" id="CM000883">
    <property type="protein sequence ID" value="KQJ91807.1"/>
    <property type="molecule type" value="Genomic_DNA"/>
</dbReference>
<dbReference type="HOGENOM" id="CLU_078923_0_0_1"/>
<organism evidence="8">
    <name type="scientific">Brachypodium distachyon</name>
    <name type="common">Purple false brome</name>
    <name type="synonym">Trachynia distachya</name>
    <dbReference type="NCBI Taxonomy" id="15368"/>
    <lineage>
        <taxon>Eukaryota</taxon>
        <taxon>Viridiplantae</taxon>
        <taxon>Streptophyta</taxon>
        <taxon>Embryophyta</taxon>
        <taxon>Tracheophyta</taxon>
        <taxon>Spermatophyta</taxon>
        <taxon>Magnoliopsida</taxon>
        <taxon>Liliopsida</taxon>
        <taxon>Poales</taxon>
        <taxon>Poaceae</taxon>
        <taxon>BOP clade</taxon>
        <taxon>Pooideae</taxon>
        <taxon>Stipodae</taxon>
        <taxon>Brachypodieae</taxon>
        <taxon>Brachypodium</taxon>
    </lineage>
</organism>
<dbReference type="Pfam" id="PF01419">
    <property type="entry name" value="Jacalin"/>
    <property type="match status" value="1"/>
</dbReference>
<dbReference type="GO" id="GO:0009699">
    <property type="term" value="P:phenylpropanoid biosynthetic process"/>
    <property type="evidence" value="ECO:0007669"/>
    <property type="project" value="UniProtKB-ARBA"/>
</dbReference>
<dbReference type="InterPro" id="IPR036404">
    <property type="entry name" value="Jacalin-like_lectin_dom_sf"/>
</dbReference>
<evidence type="ECO:0000256" key="5">
    <source>
        <dbReference type="RuleBase" id="RU363099"/>
    </source>
</evidence>
<dbReference type="RefSeq" id="XP_003578759.1">
    <property type="nucleotide sequence ID" value="XM_003578711.3"/>
</dbReference>
<dbReference type="Gene3D" id="2.40.480.10">
    <property type="entry name" value="Allene oxide cyclase-like"/>
    <property type="match status" value="1"/>
</dbReference>
<dbReference type="InterPro" id="IPR033734">
    <property type="entry name" value="Jacalin-like_lectin_dom_plant"/>
</dbReference>
<reference evidence="7" key="2">
    <citation type="submission" date="2017-06" db="EMBL/GenBank/DDBJ databases">
        <title>WGS assembly of Brachypodium distachyon.</title>
        <authorList>
            <consortium name="The International Brachypodium Initiative"/>
            <person name="Lucas S."/>
            <person name="Harmon-Smith M."/>
            <person name="Lail K."/>
            <person name="Tice H."/>
            <person name="Grimwood J."/>
            <person name="Bruce D."/>
            <person name="Barry K."/>
            <person name="Shu S."/>
            <person name="Lindquist E."/>
            <person name="Wang M."/>
            <person name="Pitluck S."/>
            <person name="Vogel J.P."/>
            <person name="Garvin D.F."/>
            <person name="Mockler T.C."/>
            <person name="Schmutz J."/>
            <person name="Rokhsar D."/>
            <person name="Bevan M.W."/>
        </authorList>
    </citation>
    <scope>NUCLEOTIDE SEQUENCE</scope>
    <source>
        <strain evidence="7">Bd21</strain>
    </source>
</reference>
<evidence type="ECO:0000256" key="3">
    <source>
        <dbReference type="ARBA" id="ARBA00022525"/>
    </source>
</evidence>
<keyword evidence="4" id="KW-0430">Lectin</keyword>
<proteinExistence type="inferred from homology"/>
<evidence type="ECO:0000313" key="8">
    <source>
        <dbReference type="EnsemblPlants" id="KQJ91807"/>
    </source>
</evidence>
<dbReference type="PANTHER" id="PTHR46506">
    <property type="entry name" value="OS05G0143600 PROTEIN"/>
    <property type="match status" value="1"/>
</dbReference>
<evidence type="ECO:0000256" key="4">
    <source>
        <dbReference type="ARBA" id="ARBA00022734"/>
    </source>
</evidence>
<dbReference type="KEGG" id="bdi:100826599"/>
<comment type="subunit">
    <text evidence="2 5">Homodimer.</text>
</comment>
<comment type="function">
    <text evidence="5">Dirigent proteins impart stereoselectivity on the phenoxy radical-coupling reaction, yielding optically active lignans from two molecules of coniferyl alcohol in the biosynthesis of lignans, flavonolignans, and alkaloids and thus plays a central role in plant secondary metabolism.</text>
</comment>
<evidence type="ECO:0000313" key="9">
    <source>
        <dbReference type="Proteomes" id="UP000008810"/>
    </source>
</evidence>
<keyword evidence="5" id="KW-0052">Apoplast</keyword>
<keyword evidence="9" id="KW-1185">Reference proteome</keyword>
<sequence>MANFQITPRSTPMEVNEFKISGLFMYHTPIGPNPNQSATIEAHATTGLGSTVVHNWTVFDGPGPNATLVARAQGEHVYAGNWQNSFSILFENENYKGSTIQVMGISVEQGEWAIVGGTGKFAMATGVIYKKFHEQRSHGNIIEITLHGFCPLLKASTSVVKKLGPWGGNGGDEKDVKVNETPKRLVSITVRGGAAIDSIAYSYIDQADQPRNAGPWGGQGGNIYKVDLGPNEFVKQVSGTIGNFNGANVITSLKFETNVKTHGPFGTESGAPLDIPPSKGKVVGFHIKGGVFLDAIGIYEEQ</sequence>
<dbReference type="SMART" id="SM00915">
    <property type="entry name" value="Jacalin"/>
    <property type="match status" value="1"/>
</dbReference>
<dbReference type="InterPro" id="IPR044859">
    <property type="entry name" value="Allene_oxi_cyc_Dirigent"/>
</dbReference>
<dbReference type="AlphaFoldDB" id="I1ITH6"/>
<dbReference type="SMR" id="I1ITH6"/>
<dbReference type="Gene3D" id="2.100.10.30">
    <property type="entry name" value="Jacalin-like lectin domain"/>
    <property type="match status" value="1"/>
</dbReference>
<dbReference type="Proteomes" id="UP000008810">
    <property type="component" value="Chromosome 4"/>
</dbReference>
<dbReference type="eggNOG" id="ENOG502S4MA">
    <property type="taxonomic scope" value="Eukaryota"/>
</dbReference>
<dbReference type="EnsemblPlants" id="KQJ91807">
    <property type="protein sequence ID" value="KQJ91807"/>
    <property type="gene ID" value="BRADI_4g39910v3"/>
</dbReference>
<dbReference type="Gramene" id="KQJ91807">
    <property type="protein sequence ID" value="KQJ91807"/>
    <property type="gene ID" value="BRADI_4g39910v3"/>
</dbReference>
<reference evidence="8" key="3">
    <citation type="submission" date="2018-08" db="UniProtKB">
        <authorList>
            <consortium name="EnsemblPlants"/>
        </authorList>
    </citation>
    <scope>IDENTIFICATION</scope>
    <source>
        <strain evidence="8">cv. Bd21</strain>
    </source>
</reference>
<dbReference type="FunCoup" id="I1ITH6">
    <property type="interactions" value="2"/>
</dbReference>
<evidence type="ECO:0000256" key="1">
    <source>
        <dbReference type="ARBA" id="ARBA00010746"/>
    </source>
</evidence>
<dbReference type="GO" id="GO:0048046">
    <property type="term" value="C:apoplast"/>
    <property type="evidence" value="ECO:0007669"/>
    <property type="project" value="UniProtKB-SubCell"/>
</dbReference>
<keyword evidence="3 5" id="KW-0964">Secreted</keyword>
<dbReference type="STRING" id="15368.I1ITH6"/>
<dbReference type="OMA" id="GQKHRAG"/>
<protein>
    <recommendedName>
        <fullName evidence="5">Dirigent protein</fullName>
    </recommendedName>
</protein>
<dbReference type="PROSITE" id="PS51752">
    <property type="entry name" value="JACALIN_LECTIN"/>
    <property type="match status" value="1"/>
</dbReference>
<gene>
    <name evidence="8" type="primary">LOC100826599</name>
    <name evidence="7" type="ORF">BRADI_4g39910v3</name>
</gene>
<dbReference type="InterPro" id="IPR004265">
    <property type="entry name" value="Dirigent"/>
</dbReference>